<sequence>MSNIADVAADLERQRKKRGYASTRTSADRETIAGGAGKKTLG</sequence>
<proteinExistence type="predicted"/>
<dbReference type="HOGENOM" id="CLU_3245832_0_0_9"/>
<accession>G4Q3Y0</accession>
<reference evidence="2 3" key="1">
    <citation type="journal article" date="2011" name="J. Bacteriol.">
        <title>Complete genome sequence of Acidaminococcus intestini RYC-MR95, a Gram-negative bacterium from the phylum Firmicutes.</title>
        <authorList>
            <person name="D'Auria G."/>
            <person name="Galan J.C."/>
            <person name="Rodriguez-Alcayna M."/>
            <person name="Moya A."/>
            <person name="Baquero F."/>
            <person name="Latorre A."/>
        </authorList>
    </citation>
    <scope>NUCLEOTIDE SEQUENCE [LARGE SCALE GENOMIC DNA]</scope>
    <source>
        <strain evidence="2 3">RyC-MR95</strain>
    </source>
</reference>
<evidence type="ECO:0000313" key="3">
    <source>
        <dbReference type="Proteomes" id="UP000007093"/>
    </source>
</evidence>
<dbReference type="EMBL" id="CP003058">
    <property type="protein sequence ID" value="AEQ23046.1"/>
    <property type="molecule type" value="Genomic_DNA"/>
</dbReference>
<organism evidence="2 3">
    <name type="scientific">Acidaminococcus intestini (strain RyC-MR95)</name>
    <dbReference type="NCBI Taxonomy" id="568816"/>
    <lineage>
        <taxon>Bacteria</taxon>
        <taxon>Bacillati</taxon>
        <taxon>Bacillota</taxon>
        <taxon>Negativicutes</taxon>
        <taxon>Acidaminococcales</taxon>
        <taxon>Acidaminococcaceae</taxon>
        <taxon>Acidaminococcus</taxon>
    </lineage>
</organism>
<name>G4Q3Y0_ACIIR</name>
<dbReference type="KEGG" id="ain:Acin_1835"/>
<dbReference type="AlphaFoldDB" id="G4Q3Y0"/>
<gene>
    <name evidence="2" type="ordered locus">Acin_1835</name>
</gene>
<dbReference type="PATRIC" id="fig|568816.4.peg.1782"/>
<keyword evidence="3" id="KW-1185">Reference proteome</keyword>
<evidence type="ECO:0000313" key="2">
    <source>
        <dbReference type="EMBL" id="AEQ23046.1"/>
    </source>
</evidence>
<dbReference type="InParanoid" id="G4Q3Y0"/>
<dbReference type="STRING" id="568816.Acin_1835"/>
<dbReference type="Proteomes" id="UP000007093">
    <property type="component" value="Chromosome"/>
</dbReference>
<feature type="region of interest" description="Disordered" evidence="1">
    <location>
        <begin position="1"/>
        <end position="42"/>
    </location>
</feature>
<evidence type="ECO:0000256" key="1">
    <source>
        <dbReference type="SAM" id="MobiDB-lite"/>
    </source>
</evidence>
<protein>
    <submittedName>
        <fullName evidence="2">Uncharacterized protein</fullName>
    </submittedName>
</protein>